<evidence type="ECO:0000256" key="1">
    <source>
        <dbReference type="ARBA" id="ARBA00007797"/>
    </source>
</evidence>
<evidence type="ECO:0000256" key="2">
    <source>
        <dbReference type="SAM" id="Phobius"/>
    </source>
</evidence>
<feature type="domain" description="CCAAT-binding factor" evidence="3">
    <location>
        <begin position="354"/>
        <end position="500"/>
    </location>
</feature>
<dbReference type="Proteomes" id="UP000070412">
    <property type="component" value="Unassembled WGS sequence"/>
</dbReference>
<evidence type="ECO:0000313" key="5">
    <source>
        <dbReference type="EnsemblMetazoa" id="KAF7493894.1"/>
    </source>
</evidence>
<dbReference type="EnsemblMetazoa" id="SSS_7451s_mrna">
    <property type="protein sequence ID" value="KAF7493894.1"/>
    <property type="gene ID" value="SSS_7451"/>
</dbReference>
<dbReference type="AlphaFoldDB" id="A0A834RCA6"/>
<dbReference type="InterPro" id="IPR027193">
    <property type="entry name" value="Noc4"/>
</dbReference>
<reference evidence="5" key="3">
    <citation type="submission" date="2022-06" db="UniProtKB">
        <authorList>
            <consortium name="EnsemblMetazoa"/>
        </authorList>
    </citation>
    <scope>IDENTIFICATION</scope>
</reference>
<feature type="transmembrane region" description="Helical" evidence="2">
    <location>
        <begin position="424"/>
        <end position="445"/>
    </location>
</feature>
<keyword evidence="2" id="KW-0812">Transmembrane</keyword>
<dbReference type="GO" id="GO:0030692">
    <property type="term" value="C:Noc4p-Nop14p complex"/>
    <property type="evidence" value="ECO:0007669"/>
    <property type="project" value="TreeGrafter"/>
</dbReference>
<evidence type="ECO:0000259" key="3">
    <source>
        <dbReference type="Pfam" id="PF03914"/>
    </source>
</evidence>
<dbReference type="OrthoDB" id="10263185at2759"/>
<reference evidence="4" key="2">
    <citation type="submission" date="2020-01" db="EMBL/GenBank/DDBJ databases">
        <authorList>
            <person name="Korhonen P.K.K."/>
            <person name="Guangxu M.G."/>
            <person name="Wang T.W."/>
            <person name="Stroehlein A.J.S."/>
            <person name="Young N.D."/>
            <person name="Ang C.-S.A."/>
            <person name="Fernando D.W.F."/>
            <person name="Lu H.L."/>
            <person name="Taylor S.T."/>
            <person name="Ehtesham M.E.M."/>
            <person name="Najaraj S.H.N."/>
            <person name="Harsha G.H.G."/>
            <person name="Madugundu A.M."/>
            <person name="Renuse S.R."/>
            <person name="Holt D.H."/>
            <person name="Pandey A.P."/>
            <person name="Papenfuss A.P."/>
            <person name="Gasser R.B.G."/>
            <person name="Fischer K.F."/>
        </authorList>
    </citation>
    <scope>NUCLEOTIDE SEQUENCE</scope>
    <source>
        <strain evidence="4">SSS_KF_BRIS2020</strain>
    </source>
</reference>
<dbReference type="EMBL" id="WVUK01000054">
    <property type="protein sequence ID" value="KAF7493894.1"/>
    <property type="molecule type" value="Genomic_DNA"/>
</dbReference>
<dbReference type="InterPro" id="IPR005612">
    <property type="entry name" value="CCAAT-binding_factor"/>
</dbReference>
<dbReference type="Pfam" id="PF03914">
    <property type="entry name" value="CBF"/>
    <property type="match status" value="1"/>
</dbReference>
<dbReference type="PANTHER" id="PTHR12455:SF0">
    <property type="entry name" value="NUCLEOLAR COMPLEX PROTEIN 4 HOMOLOG"/>
    <property type="match status" value="1"/>
</dbReference>
<accession>A0A834RCA6</accession>
<reference evidence="6" key="1">
    <citation type="journal article" date="2020" name="PLoS Negl. Trop. Dis.">
        <title>High-quality nuclear genome for Sarcoptes scabiei-A critical resource for a neglected parasite.</title>
        <authorList>
            <person name="Korhonen P.K."/>
            <person name="Gasser R.B."/>
            <person name="Ma G."/>
            <person name="Wang T."/>
            <person name="Stroehlein A.J."/>
            <person name="Young N.D."/>
            <person name="Ang C.S."/>
            <person name="Fernando D.D."/>
            <person name="Lu H.C."/>
            <person name="Taylor S."/>
            <person name="Reynolds S.L."/>
            <person name="Mofiz E."/>
            <person name="Najaraj S.H."/>
            <person name="Gowda H."/>
            <person name="Madugundu A."/>
            <person name="Renuse S."/>
            <person name="Holt D."/>
            <person name="Pandey A."/>
            <person name="Papenfuss A.T."/>
            <person name="Fischer K."/>
        </authorList>
    </citation>
    <scope>NUCLEOTIDE SEQUENCE [LARGE SCALE GENOMIC DNA]</scope>
</reference>
<keyword evidence="6" id="KW-1185">Reference proteome</keyword>
<dbReference type="PANTHER" id="PTHR12455">
    <property type="entry name" value="NUCLEOLAR COMPLEX PROTEIN 4"/>
    <property type="match status" value="1"/>
</dbReference>
<name>A0A834RCA6_SARSC</name>
<comment type="similarity">
    <text evidence="1">Belongs to the CBF/MAK21 family.</text>
</comment>
<evidence type="ECO:0000313" key="4">
    <source>
        <dbReference type="EMBL" id="KAF7493894.1"/>
    </source>
</evidence>
<gene>
    <name evidence="4" type="ORF">SSS_7451</name>
</gene>
<evidence type="ECO:0000313" key="6">
    <source>
        <dbReference type="Proteomes" id="UP000070412"/>
    </source>
</evidence>
<dbReference type="GO" id="GO:0042254">
    <property type="term" value="P:ribosome biogenesis"/>
    <property type="evidence" value="ECO:0007669"/>
    <property type="project" value="InterPro"/>
</dbReference>
<sequence>MEKQIRPKDKVQSILKSINTKTSEILSDRKNSNQLIDLIDLLQKYQSSESKGMNKEDHSTVLLTLCRCLTKIFTNFIDSRELILYKENSDHINSIKNLNKYKSWLIKLYETVVEEFLNILSNKNSTFSTVLRKSVLQSVIKFIEEEGKFPFRQAVDSDSLSFPVDVLEKILRIIASPNFHSQDLNNLYCKYYRYDDFIHFSLKILHQIIDENHDSSNSNLIANFFDLLSPIRLITPDDLLPRSLSLKKKSGPKDAHKTWVRLCELKHFDRTEMSTENAAFIPIDLPIKKFKFDYKRDANLYSSLWRKFLRFPLNPMIFKRSLVCIDNHALQHFVNPLELADFLIDSFQTGGLISLLSLSPLYILMHKCNLEYPNFFGQLYRILDSAIIYIKHRSRFLFWLDLFLTSTHLPATIVASFVKRLSRICLVSTPDTILILLPFIGNLFIRHPLIKCMLNHQSFRPEEDPFLLNEMDPLKTKALESYVWELATLRSHYIPKVTKLIDQIFTELPRCEWKIEDLLETSLDDVIEEEIESVKKFKKFTYNIDCDLYNEF</sequence>
<dbReference type="GO" id="GO:0032040">
    <property type="term" value="C:small-subunit processome"/>
    <property type="evidence" value="ECO:0007669"/>
    <property type="project" value="TreeGrafter"/>
</dbReference>
<protein>
    <submittedName>
        <fullName evidence="4">Nucleolar complex protein 4 -like protein B</fullName>
    </submittedName>
</protein>
<organism evidence="4">
    <name type="scientific">Sarcoptes scabiei</name>
    <name type="common">Itch mite</name>
    <name type="synonym">Acarus scabiei</name>
    <dbReference type="NCBI Taxonomy" id="52283"/>
    <lineage>
        <taxon>Eukaryota</taxon>
        <taxon>Metazoa</taxon>
        <taxon>Ecdysozoa</taxon>
        <taxon>Arthropoda</taxon>
        <taxon>Chelicerata</taxon>
        <taxon>Arachnida</taxon>
        <taxon>Acari</taxon>
        <taxon>Acariformes</taxon>
        <taxon>Sarcoptiformes</taxon>
        <taxon>Astigmata</taxon>
        <taxon>Psoroptidia</taxon>
        <taxon>Sarcoptoidea</taxon>
        <taxon>Sarcoptidae</taxon>
        <taxon>Sarcoptinae</taxon>
        <taxon>Sarcoptes</taxon>
    </lineage>
</organism>
<keyword evidence="2" id="KW-1133">Transmembrane helix</keyword>
<feature type="transmembrane region" description="Helical" evidence="2">
    <location>
        <begin position="396"/>
        <end position="418"/>
    </location>
</feature>
<proteinExistence type="inferred from homology"/>
<keyword evidence="2" id="KW-0472">Membrane</keyword>